<evidence type="ECO:0000313" key="4">
    <source>
        <dbReference type="Proteomes" id="UP000070501"/>
    </source>
</evidence>
<dbReference type="OrthoDB" id="2567806at2759"/>
<gene>
    <name evidence="3" type="ORF">Micbo1qcDRAFT_143596</name>
</gene>
<dbReference type="EMBL" id="KQ964246">
    <property type="protein sequence ID" value="KXJ95336.1"/>
    <property type="molecule type" value="Genomic_DNA"/>
</dbReference>
<feature type="region of interest" description="Disordered" evidence="1">
    <location>
        <begin position="90"/>
        <end position="117"/>
    </location>
</feature>
<sequence>MKGATNQTKVHYKGSEEDFIIFLEDVEVYKKWQSDKSIPLAHFVSAFKIFITHKQGNQGQFDGASKSTLENEFGTSNEDDVIKIILEKGTVQESQFPERTGPKNDSQGANVGGQPSR</sequence>
<evidence type="ECO:0000313" key="3">
    <source>
        <dbReference type="EMBL" id="KXJ95336.1"/>
    </source>
</evidence>
<dbReference type="PANTHER" id="PTHR10927">
    <property type="entry name" value="RIBOSOME MATURATION PROTEIN SBDS"/>
    <property type="match status" value="1"/>
</dbReference>
<feature type="domain" description="Ribosome maturation protein SDO1/SBDS N-terminal" evidence="2">
    <location>
        <begin position="6"/>
        <end position="98"/>
    </location>
</feature>
<name>A0A136JDX7_9PEZI</name>
<reference evidence="4" key="1">
    <citation type="submission" date="2016-02" db="EMBL/GenBank/DDBJ databases">
        <title>Draft genome sequence of Microdochium bolleyi, a fungal endophyte of beachgrass.</title>
        <authorList>
            <consortium name="DOE Joint Genome Institute"/>
            <person name="David A.S."/>
            <person name="May G."/>
            <person name="Haridas S."/>
            <person name="Lim J."/>
            <person name="Wang M."/>
            <person name="Labutti K."/>
            <person name="Lipzen A."/>
            <person name="Barry K."/>
            <person name="Grigoriev I.V."/>
        </authorList>
    </citation>
    <scope>NUCLEOTIDE SEQUENCE [LARGE SCALE GENOMIC DNA]</scope>
    <source>
        <strain evidence="4">J235TASD1</strain>
    </source>
</reference>
<dbReference type="InParanoid" id="A0A136JDX7"/>
<proteinExistence type="predicted"/>
<evidence type="ECO:0000256" key="1">
    <source>
        <dbReference type="SAM" id="MobiDB-lite"/>
    </source>
</evidence>
<dbReference type="AlphaFoldDB" id="A0A136JDX7"/>
<dbReference type="Gene3D" id="3.30.1250.10">
    <property type="entry name" value="Ribosome maturation protein SBDS, N-terminal domain"/>
    <property type="match status" value="1"/>
</dbReference>
<dbReference type="InterPro" id="IPR019783">
    <property type="entry name" value="SDO1/SBDS_N"/>
</dbReference>
<dbReference type="STRING" id="196109.A0A136JDX7"/>
<dbReference type="Pfam" id="PF01172">
    <property type="entry name" value="SBDS_N"/>
    <property type="match status" value="1"/>
</dbReference>
<accession>A0A136JDX7</accession>
<dbReference type="PANTHER" id="PTHR10927:SF2">
    <property type="entry name" value="RESTRICTION OF TELOMERE CAPPING PROTEIN 3"/>
    <property type="match status" value="1"/>
</dbReference>
<protein>
    <submittedName>
        <fullName evidence="3">Shwachman-Bodian-diamond syndrome protein</fullName>
    </submittedName>
</protein>
<organism evidence="3 4">
    <name type="scientific">Microdochium bolleyi</name>
    <dbReference type="NCBI Taxonomy" id="196109"/>
    <lineage>
        <taxon>Eukaryota</taxon>
        <taxon>Fungi</taxon>
        <taxon>Dikarya</taxon>
        <taxon>Ascomycota</taxon>
        <taxon>Pezizomycotina</taxon>
        <taxon>Sordariomycetes</taxon>
        <taxon>Xylariomycetidae</taxon>
        <taxon>Xylariales</taxon>
        <taxon>Microdochiaceae</taxon>
        <taxon>Microdochium</taxon>
    </lineage>
</organism>
<evidence type="ECO:0000259" key="2">
    <source>
        <dbReference type="Pfam" id="PF01172"/>
    </source>
</evidence>
<dbReference type="SUPFAM" id="SSF89895">
    <property type="entry name" value="FYSH domain"/>
    <property type="match status" value="1"/>
</dbReference>
<feature type="compositionally biased region" description="Polar residues" evidence="1">
    <location>
        <begin position="91"/>
        <end position="117"/>
    </location>
</feature>
<keyword evidence="4" id="KW-1185">Reference proteome</keyword>
<dbReference type="FunCoup" id="A0A136JDX7">
    <property type="interactions" value="152"/>
</dbReference>
<dbReference type="InterPro" id="IPR036786">
    <property type="entry name" value="Ribosome_mat_SBDS_N_sf"/>
</dbReference>
<dbReference type="InterPro" id="IPR039100">
    <property type="entry name" value="Sdo1/SBDS-like"/>
</dbReference>
<dbReference type="Proteomes" id="UP000070501">
    <property type="component" value="Unassembled WGS sequence"/>
</dbReference>